<sequence length="192" mass="21559">MAISAGKKSIVYLWLKWDELFHLMFRLRLVDENRPMFYYRICAYRGPVITLPGGEVIAKGDRVVELHFNNRMLVGMAAASRSSVHLAVQLIRNARDVLPAIADKLSGDPAYHGVKGVYGITMIHRGTEQLGFTQADLPGRWLVWIMGLYLRGLLSGLHSAGKMRLRENPEANVPKVIVMSARELVQRYAAKG</sequence>
<evidence type="ECO:0000313" key="3">
    <source>
        <dbReference type="Proteomes" id="UP000293142"/>
    </source>
</evidence>
<dbReference type="Proteomes" id="UP000293142">
    <property type="component" value="Unassembled WGS sequence"/>
</dbReference>
<evidence type="ECO:0000313" key="2">
    <source>
        <dbReference type="EMBL" id="TBL75758.1"/>
    </source>
</evidence>
<feature type="domain" description="YkoP-like" evidence="1">
    <location>
        <begin position="7"/>
        <end position="188"/>
    </location>
</feature>
<keyword evidence="3" id="KW-1185">Reference proteome</keyword>
<dbReference type="AlphaFoldDB" id="A0A4Q9DMB7"/>
<accession>A0A4Q9DMB7</accession>
<organism evidence="2 3">
    <name type="scientific">Paenibacillus thalictri</name>
    <dbReference type="NCBI Taxonomy" id="2527873"/>
    <lineage>
        <taxon>Bacteria</taxon>
        <taxon>Bacillati</taxon>
        <taxon>Bacillota</taxon>
        <taxon>Bacilli</taxon>
        <taxon>Bacillales</taxon>
        <taxon>Paenibacillaceae</taxon>
        <taxon>Paenibacillus</taxon>
    </lineage>
</organism>
<protein>
    <recommendedName>
        <fullName evidence="1">YkoP-like domain-containing protein</fullName>
    </recommendedName>
</protein>
<name>A0A4Q9DMB7_9BACL</name>
<evidence type="ECO:0000259" key="1">
    <source>
        <dbReference type="Pfam" id="PF22790"/>
    </source>
</evidence>
<comment type="caution">
    <text evidence="2">The sequence shown here is derived from an EMBL/GenBank/DDBJ whole genome shotgun (WGS) entry which is preliminary data.</text>
</comment>
<proteinExistence type="predicted"/>
<dbReference type="OrthoDB" id="1951946at2"/>
<dbReference type="Pfam" id="PF22790">
    <property type="entry name" value="YkoP"/>
    <property type="match status" value="1"/>
</dbReference>
<dbReference type="RefSeq" id="WP_131015670.1">
    <property type="nucleotide sequence ID" value="NZ_SIRE01000016.1"/>
</dbReference>
<gene>
    <name evidence="2" type="ORF">EYB31_22505</name>
</gene>
<dbReference type="InterPro" id="IPR054467">
    <property type="entry name" value="YkoP-like_dom"/>
</dbReference>
<reference evidence="2 3" key="1">
    <citation type="submission" date="2019-02" db="EMBL/GenBank/DDBJ databases">
        <title>Paenibacillus sp. nov., isolated from surface-sterilized tissue of Thalictrum simplex L.</title>
        <authorList>
            <person name="Tuo L."/>
        </authorList>
    </citation>
    <scope>NUCLEOTIDE SEQUENCE [LARGE SCALE GENOMIC DNA]</scope>
    <source>
        <strain evidence="2 3">N2SHLJ1</strain>
    </source>
</reference>
<dbReference type="EMBL" id="SIRE01000016">
    <property type="protein sequence ID" value="TBL75758.1"/>
    <property type="molecule type" value="Genomic_DNA"/>
</dbReference>